<dbReference type="SUPFAM" id="SSF55729">
    <property type="entry name" value="Acyl-CoA N-acyltransferases (Nat)"/>
    <property type="match status" value="1"/>
</dbReference>
<dbReference type="EMBL" id="JADGMQ010000008">
    <property type="protein sequence ID" value="MBI1621527.1"/>
    <property type="molecule type" value="Genomic_DNA"/>
</dbReference>
<gene>
    <name evidence="2" type="ORF">IOD40_12740</name>
</gene>
<dbReference type="InterPro" id="IPR038740">
    <property type="entry name" value="BioF2-like_GNAT_dom"/>
</dbReference>
<evidence type="ECO:0000313" key="2">
    <source>
        <dbReference type="EMBL" id="MBI1621527.1"/>
    </source>
</evidence>
<protein>
    <submittedName>
        <fullName evidence="2">GNAT family N-acetyltransferase</fullName>
    </submittedName>
</protein>
<accession>A0ABS0SGD6</accession>
<organism evidence="2 3">
    <name type="scientific">Aquamicrobium zhengzhouense</name>
    <dbReference type="NCBI Taxonomy" id="2781738"/>
    <lineage>
        <taxon>Bacteria</taxon>
        <taxon>Pseudomonadati</taxon>
        <taxon>Pseudomonadota</taxon>
        <taxon>Alphaproteobacteria</taxon>
        <taxon>Hyphomicrobiales</taxon>
        <taxon>Phyllobacteriaceae</taxon>
        <taxon>Aquamicrobium</taxon>
    </lineage>
</organism>
<sequence>MVAIPILEELSGSASGRMIGHFADIESSDTPPALVEQLQSKRERRLSVYPASAGFELVEELDFLAARAIEPNIFFHPRFLAPAMPRLEDRDVQLAVIRDDDERRSRLRLLVPFTIEKPSLPFSTAHLRTWSNMFGPLGTPLLDRDDPIGVLEDFFAMLARPHLKLPNVFVMPEVRLDGPFASMVRVLADSRNLPVETTNHVERAFLESDLGGDDYLRETLRSHHLREFRRLRRKLGEIGSLEYRVARHPDDIRLGVEAFLALEAGGWKGRARTAMAVDRFLAAFAREAAQRLSEKDMCRVHSLSLDGTPIAILIVFIEHGVAYTWKTAYDEDYASFSPGTLLMLDVTRSHLEDPNITATDSCAVPHHPVMTRLWKERRTLGTLVIGLTPDAGRRTRQTAQELQRATQVRSFARDLRDKAKRALKR</sequence>
<proteinExistence type="predicted"/>
<reference evidence="2 3" key="1">
    <citation type="submission" date="2020-10" db="EMBL/GenBank/DDBJ databases">
        <title>Aquamicrobium zhengzhouensis sp. nov., a exopolysaccharide producing bacterium isolated from farmland soil.</title>
        <authorList>
            <person name="Wang X."/>
        </authorList>
    </citation>
    <scope>NUCLEOTIDE SEQUENCE [LARGE SCALE GENOMIC DNA]</scope>
    <source>
        <strain evidence="3">cd-1</strain>
    </source>
</reference>
<feature type="domain" description="BioF2-like acetyltransferase" evidence="1">
    <location>
        <begin position="224"/>
        <end position="351"/>
    </location>
</feature>
<comment type="caution">
    <text evidence="2">The sequence shown here is derived from an EMBL/GenBank/DDBJ whole genome shotgun (WGS) entry which is preliminary data.</text>
</comment>
<dbReference type="Pfam" id="PF13480">
    <property type="entry name" value="Acetyltransf_6"/>
    <property type="match status" value="1"/>
</dbReference>
<dbReference type="RefSeq" id="WP_198476926.1">
    <property type="nucleotide sequence ID" value="NZ_JADGMQ010000008.1"/>
</dbReference>
<dbReference type="InterPro" id="IPR016181">
    <property type="entry name" value="Acyl_CoA_acyltransferase"/>
</dbReference>
<evidence type="ECO:0000259" key="1">
    <source>
        <dbReference type="Pfam" id="PF13480"/>
    </source>
</evidence>
<name>A0ABS0SGD6_9HYPH</name>
<keyword evidence="3" id="KW-1185">Reference proteome</keyword>
<evidence type="ECO:0000313" key="3">
    <source>
        <dbReference type="Proteomes" id="UP000601789"/>
    </source>
</evidence>
<dbReference type="Proteomes" id="UP000601789">
    <property type="component" value="Unassembled WGS sequence"/>
</dbReference>